<keyword evidence="5" id="KW-0678">Repressor</keyword>
<dbReference type="VEuPathDB" id="AmoebaDB:NfTy_047030"/>
<dbReference type="AlphaFoldDB" id="A0A6A5AZG1"/>
<dbReference type="Pfam" id="PF04065">
    <property type="entry name" value="Not3"/>
    <property type="match status" value="1"/>
</dbReference>
<dbReference type="InterPro" id="IPR007282">
    <property type="entry name" value="NOT2/3/5_C"/>
</dbReference>
<dbReference type="VEuPathDB" id="AmoebaDB:FDP41_009002"/>
<keyword evidence="6" id="KW-0597">Phosphoprotein</keyword>
<evidence type="ECO:0000256" key="7">
    <source>
        <dbReference type="ARBA" id="ARBA00023015"/>
    </source>
</evidence>
<dbReference type="GeneID" id="68116219"/>
<dbReference type="EMBL" id="VFQX01000066">
    <property type="protein sequence ID" value="KAF0972753.1"/>
    <property type="molecule type" value="Genomic_DNA"/>
</dbReference>
<keyword evidence="4" id="KW-0963">Cytoplasm</keyword>
<dbReference type="OMA" id="YKPQTPY"/>
<dbReference type="GO" id="GO:0005737">
    <property type="term" value="C:cytoplasm"/>
    <property type="evidence" value="ECO:0007669"/>
    <property type="project" value="UniProtKB-SubCell"/>
</dbReference>
<evidence type="ECO:0000259" key="11">
    <source>
        <dbReference type="Pfam" id="PF04065"/>
    </source>
</evidence>
<feature type="compositionally biased region" description="Low complexity" evidence="10">
    <location>
        <begin position="489"/>
        <end position="584"/>
    </location>
</feature>
<dbReference type="InterPro" id="IPR007207">
    <property type="entry name" value="Not_N"/>
</dbReference>
<evidence type="ECO:0000256" key="9">
    <source>
        <dbReference type="ARBA" id="ARBA00023242"/>
    </source>
</evidence>
<feature type="compositionally biased region" description="Basic and acidic residues" evidence="10">
    <location>
        <begin position="238"/>
        <end position="263"/>
    </location>
</feature>
<dbReference type="GO" id="GO:0030015">
    <property type="term" value="C:CCR4-NOT core complex"/>
    <property type="evidence" value="ECO:0007669"/>
    <property type="project" value="InterPro"/>
</dbReference>
<comment type="subcellular location">
    <subcellularLocation>
        <location evidence="2">Cytoplasm</location>
    </subcellularLocation>
    <subcellularLocation>
        <location evidence="1">Nucleus</location>
    </subcellularLocation>
</comment>
<name>A0A6A5AZG1_NAEFO</name>
<keyword evidence="14" id="KW-1185">Reference proteome</keyword>
<dbReference type="InterPro" id="IPR040168">
    <property type="entry name" value="Not2/3/5"/>
</dbReference>
<comment type="caution">
    <text evidence="13">The sequence shown here is derived from an EMBL/GenBank/DDBJ whole genome shotgun (WGS) entry which is preliminary data.</text>
</comment>
<evidence type="ECO:0000256" key="10">
    <source>
        <dbReference type="SAM" id="MobiDB-lite"/>
    </source>
</evidence>
<feature type="region of interest" description="Disordered" evidence="10">
    <location>
        <begin position="486"/>
        <end position="593"/>
    </location>
</feature>
<evidence type="ECO:0000256" key="3">
    <source>
        <dbReference type="ARBA" id="ARBA00007682"/>
    </source>
</evidence>
<evidence type="ECO:0000256" key="5">
    <source>
        <dbReference type="ARBA" id="ARBA00022491"/>
    </source>
</evidence>
<dbReference type="PANTHER" id="PTHR23326">
    <property type="entry name" value="CCR4 NOT-RELATED"/>
    <property type="match status" value="1"/>
</dbReference>
<evidence type="ECO:0008006" key="15">
    <source>
        <dbReference type="Google" id="ProtNLM"/>
    </source>
</evidence>
<keyword evidence="8" id="KW-0804">Transcription</keyword>
<feature type="compositionally biased region" description="Low complexity" evidence="10">
    <location>
        <begin position="379"/>
        <end position="393"/>
    </location>
</feature>
<feature type="domain" description="NOT2/NOT3/NOT5 C-terminal" evidence="12">
    <location>
        <begin position="739"/>
        <end position="837"/>
    </location>
</feature>
<feature type="compositionally biased region" description="Low complexity" evidence="10">
    <location>
        <begin position="307"/>
        <end position="365"/>
    </location>
</feature>
<evidence type="ECO:0000313" key="13">
    <source>
        <dbReference type="EMBL" id="KAF0972753.1"/>
    </source>
</evidence>
<feature type="compositionally biased region" description="Low complexity" evidence="10">
    <location>
        <begin position="423"/>
        <end position="456"/>
    </location>
</feature>
<protein>
    <recommendedName>
        <fullName evidence="15">NOT2/NOT3/NOT5 C-terminal domain-containing protein</fullName>
    </recommendedName>
</protein>
<feature type="region of interest" description="Disordered" evidence="10">
    <location>
        <begin position="238"/>
        <end position="456"/>
    </location>
</feature>
<sequence>MANRKLMAEVDRTVKKVNEGIENFDELEEKVYSAQSSSQRDKFEGELKKEIKKLQRLREQIRTWISGNEIKDKELLVEKRQQIENRMERFKKCEQKTKMKAYSKEALSKSQVEKRHRNKQNIIPDSKEKKQAKKWLKDVTEQLGNLVLSIDEKIEEEEEKEKKKDDGIIETYRARQRKHEDYIEKLNQIYEFLDNDEGILPQDLDDLKEYVEYYIDENEEAEFVEDDETFEAIFNKQKEWEETAPKEELVDVDEVKDSIKNLDDESEEEDYDENEEDHDEDLTEDEDEELSSPVSTSSSREEEKPLSKSSTTTTTTAAAATKSKTTTAVPTTTTTPKQQQQQQITQTPAVSQATATTTTSTSSAANKKPIKPSPPAINTTSTVTTTTSGGQTTPVSAPPTSVKPSYSDLVKSPKTPLQPPQQPTTAATNVATSTAQNKQPSSVVLPTSTSATASATVKKPTVSYIDIAQQNKSVQQGHNLTVALNDSVTSGSKPTPTVSTPTSTTPTTITPTTTTSTTTAVSGASKNAKQASTKQATKSQQSKKAQSTTPTLTNTSTPVTSNTSTSGDALSPVQPVSSTPSPTTIDKNNDETFSVGLPTQFGLEDLSSQTQQNLFVNQLKMQQAGVMNPLLFSQNNAITSSFPPQIPPNQIPTFPSTTSTIATSPINTSSTVPPSSIFTSTSAYNSVVNNQFMSDMLHSSMRHLPDAYDCNFVYPYFPMNENPPQFRAETEGFPIECPLHNPLHALANPATYSLLSVDTLFFIFYFQPGTYYQYLAAKELKKQAWRFHKKYLTWFQRHDKPTVTTNEYEQGTYVYFDADAGWCQRIKEGFSFEYAYLEDEL</sequence>
<feature type="region of interest" description="Disordered" evidence="10">
    <location>
        <begin position="102"/>
        <end position="128"/>
    </location>
</feature>
<feature type="compositionally biased region" description="Acidic residues" evidence="10">
    <location>
        <begin position="264"/>
        <end position="290"/>
    </location>
</feature>
<gene>
    <name evidence="13" type="ORF">FDP41_009002</name>
</gene>
<dbReference type="VEuPathDB" id="AmoebaDB:NF0025630"/>
<dbReference type="OrthoDB" id="293823at2759"/>
<evidence type="ECO:0000256" key="1">
    <source>
        <dbReference type="ARBA" id="ARBA00004123"/>
    </source>
</evidence>
<organism evidence="13 14">
    <name type="scientific">Naegleria fowleri</name>
    <name type="common">Brain eating amoeba</name>
    <dbReference type="NCBI Taxonomy" id="5763"/>
    <lineage>
        <taxon>Eukaryota</taxon>
        <taxon>Discoba</taxon>
        <taxon>Heterolobosea</taxon>
        <taxon>Tetramitia</taxon>
        <taxon>Eutetramitia</taxon>
        <taxon>Vahlkampfiidae</taxon>
        <taxon>Naegleria</taxon>
    </lineage>
</organism>
<evidence type="ECO:0000313" key="14">
    <source>
        <dbReference type="Proteomes" id="UP000444721"/>
    </source>
</evidence>
<reference evidence="13 14" key="1">
    <citation type="journal article" date="2019" name="Sci. Rep.">
        <title>Nanopore sequencing improves the draft genome of the human pathogenic amoeba Naegleria fowleri.</title>
        <authorList>
            <person name="Liechti N."/>
            <person name="Schurch N."/>
            <person name="Bruggmann R."/>
            <person name="Wittwer M."/>
        </authorList>
    </citation>
    <scope>NUCLEOTIDE SEQUENCE [LARGE SCALE GENOMIC DNA]</scope>
    <source>
        <strain evidence="13 14">ATCC 30894</strain>
    </source>
</reference>
<evidence type="ECO:0000256" key="2">
    <source>
        <dbReference type="ARBA" id="ARBA00004496"/>
    </source>
</evidence>
<dbReference type="GO" id="GO:0005634">
    <property type="term" value="C:nucleus"/>
    <property type="evidence" value="ECO:0007669"/>
    <property type="project" value="UniProtKB-SubCell"/>
</dbReference>
<dbReference type="InterPro" id="IPR012270">
    <property type="entry name" value="CCR4-NOT_su3/5"/>
</dbReference>
<keyword evidence="7" id="KW-0805">Transcription regulation</keyword>
<comment type="similarity">
    <text evidence="3">Belongs to the CNOT2/3/5 family.</text>
</comment>
<dbReference type="Pfam" id="PF04153">
    <property type="entry name" value="NOT2_3_5_C"/>
    <property type="match status" value="1"/>
</dbReference>
<keyword evidence="9" id="KW-0539">Nucleus</keyword>
<dbReference type="InterPro" id="IPR038635">
    <property type="entry name" value="CCR4-NOT_su2/3/5_C_sf"/>
</dbReference>
<dbReference type="GO" id="GO:0006355">
    <property type="term" value="P:regulation of DNA-templated transcription"/>
    <property type="evidence" value="ECO:0007669"/>
    <property type="project" value="InterPro"/>
</dbReference>
<accession>A0A6A5AZG1</accession>
<dbReference type="Proteomes" id="UP000444721">
    <property type="component" value="Unassembled WGS sequence"/>
</dbReference>
<feature type="compositionally biased region" description="Polar residues" evidence="10">
    <location>
        <begin position="394"/>
        <end position="404"/>
    </location>
</feature>
<dbReference type="Gene3D" id="2.30.30.1020">
    <property type="entry name" value="CCR4-NOT complex subunit 2/3/5, C-terminal domain"/>
    <property type="match status" value="1"/>
</dbReference>
<evidence type="ECO:0000256" key="4">
    <source>
        <dbReference type="ARBA" id="ARBA00022490"/>
    </source>
</evidence>
<evidence type="ECO:0000256" key="8">
    <source>
        <dbReference type="ARBA" id="ARBA00023163"/>
    </source>
</evidence>
<evidence type="ECO:0000259" key="12">
    <source>
        <dbReference type="Pfam" id="PF04153"/>
    </source>
</evidence>
<proteinExistence type="inferred from homology"/>
<dbReference type="PIRSF" id="PIRSF005290">
    <property type="entry name" value="NOT_su_3_5"/>
    <property type="match status" value="1"/>
</dbReference>
<feature type="compositionally biased region" description="Basic and acidic residues" evidence="10">
    <location>
        <begin position="102"/>
        <end position="113"/>
    </location>
</feature>
<evidence type="ECO:0000256" key="6">
    <source>
        <dbReference type="ARBA" id="ARBA00022553"/>
    </source>
</evidence>
<dbReference type="RefSeq" id="XP_044557467.1">
    <property type="nucleotide sequence ID" value="XM_044712916.1"/>
</dbReference>
<feature type="domain" description="CCR4-Not complex component Not N-terminal" evidence="11">
    <location>
        <begin position="3"/>
        <end position="234"/>
    </location>
</feature>